<evidence type="ECO:0000313" key="3">
    <source>
        <dbReference type="Proteomes" id="UP000800035"/>
    </source>
</evidence>
<dbReference type="OrthoDB" id="3695717at2759"/>
<gene>
    <name evidence="2" type="ORF">CC80DRAFT_91171</name>
</gene>
<sequence>MVTFSRLETGLRLIWTFTACAIHIGGSAALRFQVENVTQTRRKSTSLAEHCRSWIIRERVPYRHRNPIRLGWRRELVMIFILSWCLSTGTVVYIIWGALVLSSSLFISTEDAVVVVARYLASALVCTMVGWWECTSCRE</sequence>
<dbReference type="AlphaFoldDB" id="A0A6A5TQS0"/>
<keyword evidence="1" id="KW-0812">Transmembrane</keyword>
<evidence type="ECO:0000313" key="2">
    <source>
        <dbReference type="EMBL" id="KAF1955273.1"/>
    </source>
</evidence>
<protein>
    <submittedName>
        <fullName evidence="2">Uncharacterized protein</fullName>
    </submittedName>
</protein>
<feature type="transmembrane region" description="Helical" evidence="1">
    <location>
        <begin position="76"/>
        <end position="96"/>
    </location>
</feature>
<name>A0A6A5TQS0_9PLEO</name>
<reference evidence="2" key="1">
    <citation type="journal article" date="2020" name="Stud. Mycol.">
        <title>101 Dothideomycetes genomes: a test case for predicting lifestyles and emergence of pathogens.</title>
        <authorList>
            <person name="Haridas S."/>
            <person name="Albert R."/>
            <person name="Binder M."/>
            <person name="Bloem J."/>
            <person name="Labutti K."/>
            <person name="Salamov A."/>
            <person name="Andreopoulos B."/>
            <person name="Baker S."/>
            <person name="Barry K."/>
            <person name="Bills G."/>
            <person name="Bluhm B."/>
            <person name="Cannon C."/>
            <person name="Castanera R."/>
            <person name="Culley D."/>
            <person name="Daum C."/>
            <person name="Ezra D."/>
            <person name="Gonzalez J."/>
            <person name="Henrissat B."/>
            <person name="Kuo A."/>
            <person name="Liang C."/>
            <person name="Lipzen A."/>
            <person name="Lutzoni F."/>
            <person name="Magnuson J."/>
            <person name="Mondo S."/>
            <person name="Nolan M."/>
            <person name="Ohm R."/>
            <person name="Pangilinan J."/>
            <person name="Park H.-J."/>
            <person name="Ramirez L."/>
            <person name="Alfaro M."/>
            <person name="Sun H."/>
            <person name="Tritt A."/>
            <person name="Yoshinaga Y."/>
            <person name="Zwiers L.-H."/>
            <person name="Turgeon B."/>
            <person name="Goodwin S."/>
            <person name="Spatafora J."/>
            <person name="Crous P."/>
            <person name="Grigoriev I."/>
        </authorList>
    </citation>
    <scope>NUCLEOTIDE SEQUENCE</scope>
    <source>
        <strain evidence="2">CBS 675.92</strain>
    </source>
</reference>
<keyword evidence="3" id="KW-1185">Reference proteome</keyword>
<feature type="transmembrane region" description="Helical" evidence="1">
    <location>
        <begin position="12"/>
        <end position="34"/>
    </location>
</feature>
<dbReference type="Proteomes" id="UP000800035">
    <property type="component" value="Unassembled WGS sequence"/>
</dbReference>
<evidence type="ECO:0000256" key="1">
    <source>
        <dbReference type="SAM" id="Phobius"/>
    </source>
</evidence>
<keyword evidence="1" id="KW-0472">Membrane</keyword>
<keyword evidence="1" id="KW-1133">Transmembrane helix</keyword>
<feature type="transmembrane region" description="Helical" evidence="1">
    <location>
        <begin position="116"/>
        <end position="134"/>
    </location>
</feature>
<accession>A0A6A5TQS0</accession>
<dbReference type="EMBL" id="ML976995">
    <property type="protein sequence ID" value="KAF1955273.1"/>
    <property type="molecule type" value="Genomic_DNA"/>
</dbReference>
<proteinExistence type="predicted"/>
<organism evidence="2 3">
    <name type="scientific">Byssothecium circinans</name>
    <dbReference type="NCBI Taxonomy" id="147558"/>
    <lineage>
        <taxon>Eukaryota</taxon>
        <taxon>Fungi</taxon>
        <taxon>Dikarya</taxon>
        <taxon>Ascomycota</taxon>
        <taxon>Pezizomycotina</taxon>
        <taxon>Dothideomycetes</taxon>
        <taxon>Pleosporomycetidae</taxon>
        <taxon>Pleosporales</taxon>
        <taxon>Massarineae</taxon>
        <taxon>Massarinaceae</taxon>
        <taxon>Byssothecium</taxon>
    </lineage>
</organism>